<dbReference type="Proteomes" id="UP000499080">
    <property type="component" value="Unassembled WGS sequence"/>
</dbReference>
<sequence>VFVRDLLFIMDLVISAATATLRKGLSTYGTFIRLSSRVSAEMCGQINFPS</sequence>
<feature type="chain" id="PRO_5021408672" evidence="1">
    <location>
        <begin position="20"/>
        <end position="50"/>
    </location>
</feature>
<feature type="signal peptide" evidence="1">
    <location>
        <begin position="1"/>
        <end position="19"/>
    </location>
</feature>
<organism evidence="2 3">
    <name type="scientific">Araneus ventricosus</name>
    <name type="common">Orbweaver spider</name>
    <name type="synonym">Epeira ventricosa</name>
    <dbReference type="NCBI Taxonomy" id="182803"/>
    <lineage>
        <taxon>Eukaryota</taxon>
        <taxon>Metazoa</taxon>
        <taxon>Ecdysozoa</taxon>
        <taxon>Arthropoda</taxon>
        <taxon>Chelicerata</taxon>
        <taxon>Arachnida</taxon>
        <taxon>Araneae</taxon>
        <taxon>Araneomorphae</taxon>
        <taxon>Entelegynae</taxon>
        <taxon>Araneoidea</taxon>
        <taxon>Araneidae</taxon>
        <taxon>Araneus</taxon>
    </lineage>
</organism>
<reference evidence="2 3" key="1">
    <citation type="journal article" date="2019" name="Sci. Rep.">
        <title>Orb-weaving spider Araneus ventricosus genome elucidates the spidroin gene catalogue.</title>
        <authorList>
            <person name="Kono N."/>
            <person name="Nakamura H."/>
            <person name="Ohtoshi R."/>
            <person name="Moran D.A.P."/>
            <person name="Shinohara A."/>
            <person name="Yoshida Y."/>
            <person name="Fujiwara M."/>
            <person name="Mori M."/>
            <person name="Tomita M."/>
            <person name="Arakawa K."/>
        </authorList>
    </citation>
    <scope>NUCLEOTIDE SEQUENCE [LARGE SCALE GENOMIC DNA]</scope>
</reference>
<evidence type="ECO:0000256" key="1">
    <source>
        <dbReference type="SAM" id="SignalP"/>
    </source>
</evidence>
<protein>
    <submittedName>
        <fullName evidence="2">Uncharacterized protein</fullName>
    </submittedName>
</protein>
<dbReference type="EMBL" id="BGPR01024101">
    <property type="protein sequence ID" value="GBN91855.1"/>
    <property type="molecule type" value="Genomic_DNA"/>
</dbReference>
<proteinExistence type="predicted"/>
<accession>A0A4Y2SY97</accession>
<comment type="caution">
    <text evidence="2">The sequence shown here is derived from an EMBL/GenBank/DDBJ whole genome shotgun (WGS) entry which is preliminary data.</text>
</comment>
<dbReference type="AlphaFoldDB" id="A0A4Y2SY97"/>
<keyword evidence="3" id="KW-1185">Reference proteome</keyword>
<evidence type="ECO:0000313" key="2">
    <source>
        <dbReference type="EMBL" id="GBN91855.1"/>
    </source>
</evidence>
<name>A0A4Y2SY97_ARAVE</name>
<feature type="non-terminal residue" evidence="2">
    <location>
        <position position="1"/>
    </location>
</feature>
<evidence type="ECO:0000313" key="3">
    <source>
        <dbReference type="Proteomes" id="UP000499080"/>
    </source>
</evidence>
<keyword evidence="1" id="KW-0732">Signal</keyword>
<gene>
    <name evidence="2" type="ORF">AVEN_17643-2_1</name>
</gene>